<feature type="transmembrane region" description="Helical" evidence="1">
    <location>
        <begin position="192"/>
        <end position="211"/>
    </location>
</feature>
<feature type="transmembrane region" description="Helical" evidence="1">
    <location>
        <begin position="268"/>
        <end position="289"/>
    </location>
</feature>
<sequence>MHDVLVVVIAMLAFGGIGLPFCLLLPSHRFSVRWALAPPLGVGLLAAATAVFYVHGIIAPWMTMVLLPIAGIALAAAFLVRNPVAIPRRIAVVGVLSILLVVILCLAPAWTGGARFRVFQGNVYDHMLYVGAAVAYRAVDYADLVSRSDAVLPDPIFPMALWFIDWRGAVSMMLGAIATLTRGSVVDCAYPYMVAFQINMLFAALFVFRNVLSLEPRAAAICAAALTIGFFEQYVFDINAMSQLAGQPLFLLVFGLAVLAFDKDRFGIGIAAIGRMMAVFAALIAGVFFLYPEPLTVYGPAIATASVVALRHRGVRQTIPAAAGMGGGIGLGLLICAPLWSGTGAYVARVLSQAAGETPDWWQYFQRYLLGREESYLDVIIAPSSSLGQLIYAWFSWPIEAVIAALGLFAILPAYGWPVALAVVWKLILYGCVATLLMNIAATILRAWRVDPDLARTRFWLGSIVGCVVPLGILATGHGWAAGKGLAMVAPLLFTLVIAPLATAPDHSTGAIMSRIVVFGHLCLGLARPFLVTGHGLPGLPTASAQVEMQKASLDWDYHRLGVEIGACKGLVIETSNPMMRNLLRRLAVEADVPWAAPKPTGWPGRRSVSDYFPTGWEQFDCLASADRLVEASGRKLIDLSAEHTVRDFLNGRRNQLDLGPRTPAQIIRSGLYDREKTPGGDLQWAGPKVMVELPNTPSPALSLQFRLWPMPLSGDRMILRVNGTEIYAGSPPQSVLSRSLEQFSGDEKLRLEIEINAPTHFQGDPRELGFAIRELSLRR</sequence>
<protein>
    <recommendedName>
        <fullName evidence="4">Glycosyltransferase RgtA/B/C/D-like domain-containing protein</fullName>
    </recommendedName>
</protein>
<feature type="transmembrane region" description="Helical" evidence="1">
    <location>
        <begin position="242"/>
        <end position="261"/>
    </location>
</feature>
<feature type="transmembrane region" description="Helical" evidence="1">
    <location>
        <begin position="61"/>
        <end position="80"/>
    </location>
</feature>
<dbReference type="OrthoDB" id="8174747at2"/>
<evidence type="ECO:0000313" key="2">
    <source>
        <dbReference type="EMBL" id="QFI73738.1"/>
    </source>
</evidence>
<dbReference type="RefSeq" id="WP_151646003.1">
    <property type="nucleotide sequence ID" value="NZ_CP044543.1"/>
</dbReference>
<evidence type="ECO:0000313" key="3">
    <source>
        <dbReference type="Proteomes" id="UP000325641"/>
    </source>
</evidence>
<feature type="transmembrane region" description="Helical" evidence="1">
    <location>
        <begin position="486"/>
        <end position="504"/>
    </location>
</feature>
<feature type="transmembrane region" description="Helical" evidence="1">
    <location>
        <begin position="218"/>
        <end position="236"/>
    </location>
</feature>
<dbReference type="EMBL" id="CP044543">
    <property type="protein sequence ID" value="QFI73738.1"/>
    <property type="molecule type" value="Genomic_DNA"/>
</dbReference>
<evidence type="ECO:0008006" key="4">
    <source>
        <dbReference type="Google" id="ProtNLM"/>
    </source>
</evidence>
<keyword evidence="1" id="KW-1133">Transmembrane helix</keyword>
<dbReference type="AlphaFoldDB" id="A0A5P6P6Q3"/>
<feature type="transmembrane region" description="Helical" evidence="1">
    <location>
        <begin position="516"/>
        <end position="537"/>
    </location>
</feature>
<evidence type="ECO:0000256" key="1">
    <source>
        <dbReference type="SAM" id="Phobius"/>
    </source>
</evidence>
<organism evidence="2 3">
    <name type="scientific">Bradyrhizobium betae</name>
    <dbReference type="NCBI Taxonomy" id="244734"/>
    <lineage>
        <taxon>Bacteria</taxon>
        <taxon>Pseudomonadati</taxon>
        <taxon>Pseudomonadota</taxon>
        <taxon>Alphaproteobacteria</taxon>
        <taxon>Hyphomicrobiales</taxon>
        <taxon>Nitrobacteraceae</taxon>
        <taxon>Bradyrhizobium</taxon>
    </lineage>
</organism>
<reference evidence="3" key="1">
    <citation type="submission" date="2019-10" db="EMBL/GenBank/DDBJ databases">
        <title>Complete Genome Sequence of Bradyrhizobium betae type strain PL7HG1T.</title>
        <authorList>
            <person name="Bromfield E.S.P."/>
            <person name="Cloutier S."/>
        </authorList>
    </citation>
    <scope>NUCLEOTIDE SEQUENCE [LARGE SCALE GENOMIC DNA]</scope>
    <source>
        <strain evidence="3">PL7HG1</strain>
    </source>
</reference>
<feature type="transmembrane region" description="Helical" evidence="1">
    <location>
        <begin position="459"/>
        <end position="480"/>
    </location>
</feature>
<gene>
    <name evidence="2" type="ORF">F8237_15790</name>
</gene>
<feature type="transmembrane region" description="Helical" evidence="1">
    <location>
        <begin position="319"/>
        <end position="340"/>
    </location>
</feature>
<accession>A0A5P6P6Q3</accession>
<feature type="transmembrane region" description="Helical" evidence="1">
    <location>
        <begin position="32"/>
        <end position="55"/>
    </location>
</feature>
<dbReference type="KEGG" id="bbet:F8237_15790"/>
<dbReference type="Proteomes" id="UP000325641">
    <property type="component" value="Chromosome"/>
</dbReference>
<name>A0A5P6P6Q3_9BRAD</name>
<feature type="transmembrane region" description="Helical" evidence="1">
    <location>
        <begin position="6"/>
        <end position="25"/>
    </location>
</feature>
<feature type="transmembrane region" description="Helical" evidence="1">
    <location>
        <begin position="92"/>
        <end position="111"/>
    </location>
</feature>
<feature type="transmembrane region" description="Helical" evidence="1">
    <location>
        <begin position="427"/>
        <end position="447"/>
    </location>
</feature>
<keyword evidence="1" id="KW-0812">Transmembrane</keyword>
<proteinExistence type="predicted"/>
<keyword evidence="1" id="KW-0472">Membrane</keyword>